<dbReference type="Gene3D" id="3.40.50.2000">
    <property type="entry name" value="Glycogen Phosphorylase B"/>
    <property type="match status" value="1"/>
</dbReference>
<keyword evidence="2" id="KW-0808">Transferase</keyword>
<proteinExistence type="predicted"/>
<reference evidence="2" key="1">
    <citation type="journal article" date="2018" name="Vet. Microbiol.">
        <title>Identification of serovar 1a, 1b, 2, and 5 strains of Erysipelothrix rhusiopathiae by a conventional gel-based PCR.</title>
        <authorList>
            <person name="Shiraiwa K."/>
            <person name="Ogawa Y."/>
            <person name="Shikawa S."/>
            <person name="Eguchi M."/>
            <person name="Shimoji Y."/>
        </authorList>
    </citation>
    <scope>NUCLEOTIDE SEQUENCE</scope>
    <source>
        <strain evidence="2">Niigata 05-67</strain>
    </source>
</reference>
<evidence type="ECO:0000259" key="1">
    <source>
        <dbReference type="Pfam" id="PF26337"/>
    </source>
</evidence>
<dbReference type="Pfam" id="PF26337">
    <property type="entry name" value="Gtf3_C"/>
    <property type="match status" value="1"/>
</dbReference>
<dbReference type="EMBL" id="LC380405">
    <property type="protein sequence ID" value="BBE36378.1"/>
    <property type="molecule type" value="Genomic_DNA"/>
</dbReference>
<dbReference type="InterPro" id="IPR058592">
    <property type="entry name" value="Gtf3_C"/>
</dbReference>
<feature type="domain" description="Glucosyltransferase 3-like C-terminal" evidence="1">
    <location>
        <begin position="261"/>
        <end position="346"/>
    </location>
</feature>
<dbReference type="SUPFAM" id="SSF53756">
    <property type="entry name" value="UDP-Glycosyltransferase/glycogen phosphorylase"/>
    <property type="match status" value="1"/>
</dbReference>
<dbReference type="AlphaFoldDB" id="A0A4P2VD33"/>
<sequence>MSNLKYLIIPSSLSLSPYVFNYLEGAKNRNEKVRLVIWDRLHNFSKDILVPYENVVDEVFIYTDRDKSIRKRSIEYYRYKKYVFKKIIRHIDVEDELIVFSPQLFLFLYRNIKKMQISRLYIDVRDYHKSVDILNFLDAWGEVDCIIVSSPFFSEFIKTDYHKIIVNHNFLKKREQLNSIDFKTEIIDVNNQIVIGSIGAFRDWELNHRIINSLANDTRYRIVYNGEGLDSEQLEMYIKDKNILNVFVSGFYEYKEIPSLYGTITLSNVFRDSSSKINKYALPNRLYDSLYYGTPLICNDGSAVADVISENKLGIVINNLDNLKVEIESKVSHFDMVEFKINSTNFLKKAISDNEEFEHKIFGEEKY</sequence>
<dbReference type="GO" id="GO:0016757">
    <property type="term" value="F:glycosyltransferase activity"/>
    <property type="evidence" value="ECO:0007669"/>
    <property type="project" value="InterPro"/>
</dbReference>
<protein>
    <submittedName>
        <fullName evidence="2">Glycosyl transferase, group 1</fullName>
    </submittedName>
</protein>
<accession>A0A4P2VD33</accession>
<organism evidence="2">
    <name type="scientific">Erysipelothrix rhusiopathiae</name>
    <dbReference type="NCBI Taxonomy" id="1648"/>
    <lineage>
        <taxon>Bacteria</taxon>
        <taxon>Bacillati</taxon>
        <taxon>Bacillota</taxon>
        <taxon>Erysipelotrichia</taxon>
        <taxon>Erysipelotrichales</taxon>
        <taxon>Erysipelotrichaceae</taxon>
        <taxon>Erysipelothrix</taxon>
    </lineage>
</organism>
<name>A0A4P2VD33_ERYRH</name>
<evidence type="ECO:0000313" key="2">
    <source>
        <dbReference type="EMBL" id="BBE36378.1"/>
    </source>
</evidence>